<dbReference type="PANTHER" id="PTHR44329:SF288">
    <property type="entry name" value="MITOGEN-ACTIVATED PROTEIN KINASE KINASE KINASE 20"/>
    <property type="match status" value="1"/>
</dbReference>
<evidence type="ECO:0000256" key="6">
    <source>
        <dbReference type="ARBA" id="ARBA00048679"/>
    </source>
</evidence>
<keyword evidence="4" id="KW-0067">ATP-binding</keyword>
<evidence type="ECO:0000256" key="1">
    <source>
        <dbReference type="ARBA" id="ARBA00022679"/>
    </source>
</evidence>
<dbReference type="PIRSF" id="PIRSF000654">
    <property type="entry name" value="Integrin-linked_kinase"/>
    <property type="match status" value="1"/>
</dbReference>
<organism evidence="8">
    <name type="scientific">Arcella intermedia</name>
    <dbReference type="NCBI Taxonomy" id="1963864"/>
    <lineage>
        <taxon>Eukaryota</taxon>
        <taxon>Amoebozoa</taxon>
        <taxon>Tubulinea</taxon>
        <taxon>Elardia</taxon>
        <taxon>Arcellinida</taxon>
        <taxon>Sphaerothecina</taxon>
        <taxon>Arcellidae</taxon>
        <taxon>Arcella</taxon>
    </lineage>
</organism>
<dbReference type="InterPro" id="IPR001245">
    <property type="entry name" value="Ser-Thr/Tyr_kinase_cat_dom"/>
</dbReference>
<evidence type="ECO:0000256" key="5">
    <source>
        <dbReference type="ARBA" id="ARBA00047899"/>
    </source>
</evidence>
<feature type="domain" description="Protein kinase" evidence="7">
    <location>
        <begin position="16"/>
        <end position="284"/>
    </location>
</feature>
<protein>
    <recommendedName>
        <fullName evidence="7">Protein kinase domain-containing protein</fullName>
    </recommendedName>
</protein>
<dbReference type="SUPFAM" id="SSF56112">
    <property type="entry name" value="Protein kinase-like (PK-like)"/>
    <property type="match status" value="1"/>
</dbReference>
<comment type="catalytic activity">
    <reaction evidence="6">
        <text>L-seryl-[protein] + ATP = O-phospho-L-seryl-[protein] + ADP + H(+)</text>
        <dbReference type="Rhea" id="RHEA:17989"/>
        <dbReference type="Rhea" id="RHEA-COMP:9863"/>
        <dbReference type="Rhea" id="RHEA-COMP:11604"/>
        <dbReference type="ChEBI" id="CHEBI:15378"/>
        <dbReference type="ChEBI" id="CHEBI:29999"/>
        <dbReference type="ChEBI" id="CHEBI:30616"/>
        <dbReference type="ChEBI" id="CHEBI:83421"/>
        <dbReference type="ChEBI" id="CHEBI:456216"/>
        <dbReference type="EC" id="2.7.11.1"/>
    </reaction>
</comment>
<dbReference type="SMART" id="SM00220">
    <property type="entry name" value="S_TKc"/>
    <property type="match status" value="1"/>
</dbReference>
<dbReference type="GO" id="GO:0004674">
    <property type="term" value="F:protein serine/threonine kinase activity"/>
    <property type="evidence" value="ECO:0007669"/>
    <property type="project" value="UniProtKB-EC"/>
</dbReference>
<proteinExistence type="predicted"/>
<name>A0A6B2L9K1_9EUKA</name>
<keyword evidence="3" id="KW-0418">Kinase</keyword>
<reference evidence="8" key="1">
    <citation type="journal article" date="2020" name="J. Eukaryot. Microbiol.">
        <title>De novo Sequencing, Assembly and Annotation of the Transcriptome for the Free-Living Testate Amoeba Arcella intermedia.</title>
        <authorList>
            <person name="Ribeiro G.M."/>
            <person name="Porfirio-Sousa A.L."/>
            <person name="Maurer-Alcala X.X."/>
            <person name="Katz L.A."/>
            <person name="Lahr D.J.G."/>
        </authorList>
    </citation>
    <scope>NUCLEOTIDE SEQUENCE</scope>
</reference>
<evidence type="ECO:0000259" key="7">
    <source>
        <dbReference type="PROSITE" id="PS50011"/>
    </source>
</evidence>
<keyword evidence="1" id="KW-0808">Transferase</keyword>
<accession>A0A6B2L9K1</accession>
<dbReference type="InterPro" id="IPR011009">
    <property type="entry name" value="Kinase-like_dom_sf"/>
</dbReference>
<keyword evidence="2" id="KW-0547">Nucleotide-binding</keyword>
<dbReference type="InterPro" id="IPR000719">
    <property type="entry name" value="Prot_kinase_dom"/>
</dbReference>
<dbReference type="InterPro" id="IPR051681">
    <property type="entry name" value="Ser/Thr_Kinases-Pseudokinases"/>
</dbReference>
<evidence type="ECO:0000256" key="4">
    <source>
        <dbReference type="ARBA" id="ARBA00022840"/>
    </source>
</evidence>
<dbReference type="FunFam" id="3.30.200.20:FF:000034">
    <property type="entry name" value="Kinase suppressor of Ras 1"/>
    <property type="match status" value="1"/>
</dbReference>
<dbReference type="PANTHER" id="PTHR44329">
    <property type="entry name" value="SERINE/THREONINE-PROTEIN KINASE TNNI3K-RELATED"/>
    <property type="match status" value="1"/>
</dbReference>
<dbReference type="EMBL" id="GIBP01004642">
    <property type="protein sequence ID" value="NDV33611.1"/>
    <property type="molecule type" value="Transcribed_RNA"/>
</dbReference>
<dbReference type="PROSITE" id="PS50011">
    <property type="entry name" value="PROTEIN_KINASE_DOM"/>
    <property type="match status" value="1"/>
</dbReference>
<evidence type="ECO:0000313" key="8">
    <source>
        <dbReference type="EMBL" id="NDV33611.1"/>
    </source>
</evidence>
<dbReference type="Pfam" id="PF07714">
    <property type="entry name" value="PK_Tyr_Ser-Thr"/>
    <property type="match status" value="1"/>
</dbReference>
<sequence>MNTQAGGKGVLDGTLLEYTKHLGTGAAGDVYKGLYEGNVVAIKVLSVKSQEKEVEEFKKEFEILKAVRHTNVVYFFGVAMKPHLCMVMEFCARGSLHHVVSDPAGEIGWARAISFCKQMTAGLKALHQNNPVILHRDLKSLNLLVSQDWVIKIADFGLSRFNTVENLETIKQMRGTYQYLDPEVYNGAPFKPPSDIYSMAVIFWELVMRVITGNYQQPYGEFKNLQFDFQIIIQSAKEDLRPTIHPNCPPLFKNLIVRCWHKAQVERPTLDQIAQSLDEIQETYQSSPQEWDSLKKIGS</sequence>
<dbReference type="PROSITE" id="PS00108">
    <property type="entry name" value="PROTEIN_KINASE_ST"/>
    <property type="match status" value="1"/>
</dbReference>
<evidence type="ECO:0000256" key="2">
    <source>
        <dbReference type="ARBA" id="ARBA00022741"/>
    </source>
</evidence>
<dbReference type="Gene3D" id="3.30.200.20">
    <property type="entry name" value="Phosphorylase Kinase, domain 1"/>
    <property type="match status" value="1"/>
</dbReference>
<dbReference type="AlphaFoldDB" id="A0A6B2L9K1"/>
<dbReference type="Gene3D" id="1.10.510.10">
    <property type="entry name" value="Transferase(Phosphotransferase) domain 1"/>
    <property type="match status" value="1"/>
</dbReference>
<dbReference type="GO" id="GO:0005524">
    <property type="term" value="F:ATP binding"/>
    <property type="evidence" value="ECO:0007669"/>
    <property type="project" value="UniProtKB-KW"/>
</dbReference>
<dbReference type="InterPro" id="IPR008271">
    <property type="entry name" value="Ser/Thr_kinase_AS"/>
</dbReference>
<evidence type="ECO:0000256" key="3">
    <source>
        <dbReference type="ARBA" id="ARBA00022777"/>
    </source>
</evidence>
<comment type="catalytic activity">
    <reaction evidence="5">
        <text>L-threonyl-[protein] + ATP = O-phospho-L-threonyl-[protein] + ADP + H(+)</text>
        <dbReference type="Rhea" id="RHEA:46608"/>
        <dbReference type="Rhea" id="RHEA-COMP:11060"/>
        <dbReference type="Rhea" id="RHEA-COMP:11605"/>
        <dbReference type="ChEBI" id="CHEBI:15378"/>
        <dbReference type="ChEBI" id="CHEBI:30013"/>
        <dbReference type="ChEBI" id="CHEBI:30616"/>
        <dbReference type="ChEBI" id="CHEBI:61977"/>
        <dbReference type="ChEBI" id="CHEBI:456216"/>
        <dbReference type="EC" id="2.7.11.1"/>
    </reaction>
</comment>